<keyword evidence="1" id="KW-0472">Membrane</keyword>
<evidence type="ECO:0000313" key="3">
    <source>
        <dbReference type="EMBL" id="KLV02000.1"/>
    </source>
</evidence>
<evidence type="ECO:0000313" key="4">
    <source>
        <dbReference type="Proteomes" id="UP000029227"/>
    </source>
</evidence>
<dbReference type="OrthoDB" id="5828005at2"/>
<evidence type="ECO:0000256" key="1">
    <source>
        <dbReference type="SAM" id="Phobius"/>
    </source>
</evidence>
<feature type="transmembrane region" description="Helical" evidence="1">
    <location>
        <begin position="42"/>
        <end position="60"/>
    </location>
</feature>
<sequence length="65" mass="6557">MIKLNQSSTKTGLILLGSVIAGMVTGNSELVQVSIGETGAQVGGLLPTLAATAIGIFDTVRQEKG</sequence>
<comment type="caution">
    <text evidence="2">The sequence shown here is derived from an EMBL/GenBank/DDBJ whole genome shotgun (WGS) entry which is preliminary data.</text>
</comment>
<gene>
    <name evidence="3" type="ORF">ABT58_06345</name>
    <name evidence="2" type="ORF">JCM19237_5854</name>
</gene>
<dbReference type="Proteomes" id="UP000029227">
    <property type="component" value="Unassembled WGS sequence"/>
</dbReference>
<dbReference type="STRING" id="754436.JCM19237_5854"/>
<dbReference type="Proteomes" id="UP000036426">
    <property type="component" value="Unassembled WGS sequence"/>
</dbReference>
<dbReference type="AlphaFoldDB" id="A0A090QJ74"/>
<organism evidence="2 4">
    <name type="scientific">Photobacterium aphoticum</name>
    <dbReference type="NCBI Taxonomy" id="754436"/>
    <lineage>
        <taxon>Bacteria</taxon>
        <taxon>Pseudomonadati</taxon>
        <taxon>Pseudomonadota</taxon>
        <taxon>Gammaproteobacteria</taxon>
        <taxon>Vibrionales</taxon>
        <taxon>Vibrionaceae</taxon>
        <taxon>Photobacterium</taxon>
    </lineage>
</organism>
<keyword evidence="5" id="KW-1185">Reference proteome</keyword>
<reference evidence="2 4" key="1">
    <citation type="journal article" date="2014" name="Genome Announc.">
        <title>Draft Genome Sequences of Two Vibrionaceae Species, Vibrio ponticus C121 and Photobacterium aphoticum C119, Isolated as Coral Reef Microbiota.</title>
        <authorList>
            <person name="Al-saari N."/>
            <person name="Meirelles P.M."/>
            <person name="Mino S."/>
            <person name="Suda W."/>
            <person name="Oshima K."/>
            <person name="Hattori M."/>
            <person name="Ohkuma M."/>
            <person name="Thompson F.L."/>
            <person name="Gomez-Gil B."/>
            <person name="Sawabe T."/>
            <person name="Sawabe T."/>
        </authorList>
    </citation>
    <scope>NUCLEOTIDE SEQUENCE [LARGE SCALE GENOMIC DNA]</scope>
    <source>
        <strain evidence="2 4">JCM 19237</strain>
    </source>
</reference>
<evidence type="ECO:0000313" key="2">
    <source>
        <dbReference type="EMBL" id="GAL02961.1"/>
    </source>
</evidence>
<protein>
    <submittedName>
        <fullName evidence="2">Uncharacterized protein</fullName>
    </submittedName>
</protein>
<keyword evidence="1" id="KW-1133">Transmembrane helix</keyword>
<proteinExistence type="predicted"/>
<evidence type="ECO:0000313" key="5">
    <source>
        <dbReference type="Proteomes" id="UP000036426"/>
    </source>
</evidence>
<dbReference type="EMBL" id="LDOV01000010">
    <property type="protein sequence ID" value="KLV02000.1"/>
    <property type="molecule type" value="Genomic_DNA"/>
</dbReference>
<keyword evidence="1" id="KW-0812">Transmembrane</keyword>
<dbReference type="PATRIC" id="fig|754436.4.peg.1357"/>
<dbReference type="RefSeq" id="WP_047873454.1">
    <property type="nucleotide sequence ID" value="NZ_BMYC01000001.1"/>
</dbReference>
<accession>A0A090QJ74</accession>
<dbReference type="EMBL" id="BBMN01000001">
    <property type="protein sequence ID" value="GAL02961.1"/>
    <property type="molecule type" value="Genomic_DNA"/>
</dbReference>
<reference evidence="3 5" key="2">
    <citation type="submission" date="2015-05" db="EMBL/GenBank/DDBJ databases">
        <title>Photobacterium galathea sp. nov.</title>
        <authorList>
            <person name="Machado H."/>
            <person name="Gram L."/>
        </authorList>
    </citation>
    <scope>NUCLEOTIDE SEQUENCE [LARGE SCALE GENOMIC DNA]</scope>
    <source>
        <strain evidence="3 5">DSM 25995</strain>
    </source>
</reference>
<name>A0A090QJ74_9GAMM</name>